<reference evidence="1 2" key="1">
    <citation type="submission" date="2017-11" db="EMBL/GenBank/DDBJ databases">
        <title>De novo assembly and phasing of dikaryotic genomes from two isolates of Puccinia coronata f. sp. avenae, the causal agent of oat crown rust.</title>
        <authorList>
            <person name="Miller M.E."/>
            <person name="Zhang Y."/>
            <person name="Omidvar V."/>
            <person name="Sperschneider J."/>
            <person name="Schwessinger B."/>
            <person name="Raley C."/>
            <person name="Palmer J.M."/>
            <person name="Garnica D."/>
            <person name="Upadhyaya N."/>
            <person name="Rathjen J."/>
            <person name="Taylor J.M."/>
            <person name="Park R.F."/>
            <person name="Dodds P.N."/>
            <person name="Hirsch C.D."/>
            <person name="Kianian S.F."/>
            <person name="Figueroa M."/>
        </authorList>
    </citation>
    <scope>NUCLEOTIDE SEQUENCE [LARGE SCALE GENOMIC DNA]</scope>
    <source>
        <strain evidence="1">12NC29</strain>
    </source>
</reference>
<dbReference type="Proteomes" id="UP000235388">
    <property type="component" value="Unassembled WGS sequence"/>
</dbReference>
<evidence type="ECO:0000313" key="2">
    <source>
        <dbReference type="Proteomes" id="UP000235388"/>
    </source>
</evidence>
<keyword evidence="2" id="KW-1185">Reference proteome</keyword>
<dbReference type="EMBL" id="PGCJ01000172">
    <property type="protein sequence ID" value="PLW41153.1"/>
    <property type="molecule type" value="Genomic_DNA"/>
</dbReference>
<organism evidence="1 2">
    <name type="scientific">Puccinia coronata f. sp. avenae</name>
    <dbReference type="NCBI Taxonomy" id="200324"/>
    <lineage>
        <taxon>Eukaryota</taxon>
        <taxon>Fungi</taxon>
        <taxon>Dikarya</taxon>
        <taxon>Basidiomycota</taxon>
        <taxon>Pucciniomycotina</taxon>
        <taxon>Pucciniomycetes</taxon>
        <taxon>Pucciniales</taxon>
        <taxon>Pucciniaceae</taxon>
        <taxon>Puccinia</taxon>
    </lineage>
</organism>
<comment type="caution">
    <text evidence="1">The sequence shown here is derived from an EMBL/GenBank/DDBJ whole genome shotgun (WGS) entry which is preliminary data.</text>
</comment>
<name>A0A2N5UTT8_9BASI</name>
<evidence type="ECO:0000313" key="1">
    <source>
        <dbReference type="EMBL" id="PLW41153.1"/>
    </source>
</evidence>
<proteinExistence type="predicted"/>
<accession>A0A2N5UTT8</accession>
<protein>
    <submittedName>
        <fullName evidence="1">Uncharacterized protein</fullName>
    </submittedName>
</protein>
<gene>
    <name evidence="1" type="ORF">PCANC_12376</name>
</gene>
<sequence length="194" mass="20916">MRPQSAYSPIRGYMDIRTRYPTPAGSVARSAAAQPGGEDAISQGPQGLQPLEALALHAETDGSSSWEHRSHLLRPTASAAGTIGLSFRDRWLQELEPSVSLAETNSSSCWEHRSQFLRPTAPAVGIGLSLQLRPKIAGSCWNRDQQLQLLEPRPTAPAAGPLVLAPAANGPSYWGQWSHLLRPKFSSAKTNIST</sequence>
<dbReference type="AlphaFoldDB" id="A0A2N5UTT8"/>